<accession>A0A177C290</accession>
<dbReference type="InParanoid" id="A0A177C290"/>
<dbReference type="InterPro" id="IPR036852">
    <property type="entry name" value="Peptidase_S8/S53_dom_sf"/>
</dbReference>
<dbReference type="PANTHER" id="PTHR43806">
    <property type="entry name" value="PEPTIDASE S8"/>
    <property type="match status" value="1"/>
</dbReference>
<dbReference type="GeneID" id="28758408"/>
<name>A0A177C290_9PLEO</name>
<dbReference type="SUPFAM" id="SSF52743">
    <property type="entry name" value="Subtilisin-like"/>
    <property type="match status" value="1"/>
</dbReference>
<evidence type="ECO:0000256" key="4">
    <source>
        <dbReference type="ARBA" id="ARBA00022825"/>
    </source>
</evidence>
<dbReference type="EMBL" id="KV441558">
    <property type="protein sequence ID" value="OAG00972.1"/>
    <property type="molecule type" value="Genomic_DNA"/>
</dbReference>
<dbReference type="RefSeq" id="XP_018031337.1">
    <property type="nucleotide sequence ID" value="XM_018174922.1"/>
</dbReference>
<feature type="active site" description="Charge relay system" evidence="5">
    <location>
        <position position="168"/>
    </location>
</feature>
<dbReference type="Gene3D" id="3.40.50.200">
    <property type="entry name" value="Peptidase S8/S53 domain"/>
    <property type="match status" value="1"/>
</dbReference>
<keyword evidence="10" id="KW-1185">Reference proteome</keyword>
<dbReference type="PRINTS" id="PR00723">
    <property type="entry name" value="SUBTILISIN"/>
</dbReference>
<evidence type="ECO:0000256" key="3">
    <source>
        <dbReference type="ARBA" id="ARBA00022801"/>
    </source>
</evidence>
<dbReference type="STRING" id="1460663.A0A177C290"/>
<evidence type="ECO:0000256" key="7">
    <source>
        <dbReference type="SAM" id="SignalP"/>
    </source>
</evidence>
<dbReference type="InterPro" id="IPR000209">
    <property type="entry name" value="Peptidase_S8/S53_dom"/>
</dbReference>
<evidence type="ECO:0000256" key="1">
    <source>
        <dbReference type="ARBA" id="ARBA00011073"/>
    </source>
</evidence>
<evidence type="ECO:0000313" key="10">
    <source>
        <dbReference type="Proteomes" id="UP000077069"/>
    </source>
</evidence>
<protein>
    <submittedName>
        <fullName evidence="9">Subtilase</fullName>
    </submittedName>
</protein>
<keyword evidence="2 5" id="KW-0645">Protease</keyword>
<dbReference type="InterPro" id="IPR034193">
    <property type="entry name" value="PCSK9_ProteinaseK-like"/>
</dbReference>
<feature type="chain" id="PRO_5008057691" evidence="7">
    <location>
        <begin position="17"/>
        <end position="385"/>
    </location>
</feature>
<dbReference type="PROSITE" id="PS51892">
    <property type="entry name" value="SUBTILASE"/>
    <property type="match status" value="1"/>
</dbReference>
<dbReference type="GO" id="GO:0004252">
    <property type="term" value="F:serine-type endopeptidase activity"/>
    <property type="evidence" value="ECO:0007669"/>
    <property type="project" value="UniProtKB-UniRule"/>
</dbReference>
<evidence type="ECO:0000256" key="5">
    <source>
        <dbReference type="PROSITE-ProRule" id="PRU01240"/>
    </source>
</evidence>
<feature type="signal peptide" evidence="7">
    <location>
        <begin position="1"/>
        <end position="16"/>
    </location>
</feature>
<dbReference type="GO" id="GO:0006508">
    <property type="term" value="P:proteolysis"/>
    <property type="evidence" value="ECO:0007669"/>
    <property type="project" value="UniProtKB-KW"/>
</dbReference>
<dbReference type="Proteomes" id="UP000077069">
    <property type="component" value="Unassembled WGS sequence"/>
</dbReference>
<dbReference type="InterPro" id="IPR050131">
    <property type="entry name" value="Peptidase_S8_subtilisin-like"/>
</dbReference>
<sequence>MRTFIKFLLVLPAVFAAPTLEPETIAGSYIFKLRKGSALGPVSKAVSNHLKIKPARVYSLGDFQAFHIKGVRSTTGLLEKFGQIESIEPDAKVYASKLETQTSAPWGLGRISHSKNGSTEYVYDGTAGVGTFAYVVDTGIRTTHKEFGGRAVWGSNHVDDNNTDGNGHGTHVAGTIGSKTYGVAKNTTLVAVKVLDATGAGAISGVIEGVIWAANDMVARNRTGKAVANLSLGGAASASLDKAVAAAIKQGLFFAVAAGNSAILASMVSPARVPEACTVGATDQYDNLASFSNWGPSVDIHAPGVNVLSTSNQGDTATATLSGTSMAAPHVAGLGAYFLALPGNKPTPDELCKHIKDRSTKNVINTTLAIGLVTTKDLAYNGSGK</sequence>
<keyword evidence="7" id="KW-0732">Signal</keyword>
<dbReference type="PANTHER" id="PTHR43806:SF58">
    <property type="entry name" value="ALKALINE PROTEASE 1-RELATED"/>
    <property type="match status" value="1"/>
</dbReference>
<dbReference type="AlphaFoldDB" id="A0A177C290"/>
<feature type="domain" description="Peptidase S8/S53" evidence="8">
    <location>
        <begin position="135"/>
        <end position="361"/>
    </location>
</feature>
<comment type="similarity">
    <text evidence="1 5 6">Belongs to the peptidase S8 family.</text>
</comment>
<evidence type="ECO:0000256" key="6">
    <source>
        <dbReference type="RuleBase" id="RU003355"/>
    </source>
</evidence>
<reference evidence="9 10" key="1">
    <citation type="submission" date="2016-05" db="EMBL/GenBank/DDBJ databases">
        <title>Comparative analysis of secretome profiles of manganese(II)-oxidizing ascomycete fungi.</title>
        <authorList>
            <consortium name="DOE Joint Genome Institute"/>
            <person name="Zeiner C.A."/>
            <person name="Purvine S.O."/>
            <person name="Zink E.M."/>
            <person name="Wu S."/>
            <person name="Pasa-Tolic L."/>
            <person name="Chaput D.L."/>
            <person name="Haridas S."/>
            <person name="Grigoriev I.V."/>
            <person name="Santelli C.M."/>
            <person name="Hansel C.M."/>
        </authorList>
    </citation>
    <scope>NUCLEOTIDE SEQUENCE [LARGE SCALE GENOMIC DNA]</scope>
    <source>
        <strain evidence="9 10">AP3s5-JAC2a</strain>
    </source>
</reference>
<organism evidence="9 10">
    <name type="scientific">Paraphaeosphaeria sporulosa</name>
    <dbReference type="NCBI Taxonomy" id="1460663"/>
    <lineage>
        <taxon>Eukaryota</taxon>
        <taxon>Fungi</taxon>
        <taxon>Dikarya</taxon>
        <taxon>Ascomycota</taxon>
        <taxon>Pezizomycotina</taxon>
        <taxon>Dothideomycetes</taxon>
        <taxon>Pleosporomycetidae</taxon>
        <taxon>Pleosporales</taxon>
        <taxon>Massarineae</taxon>
        <taxon>Didymosphaeriaceae</taxon>
        <taxon>Paraphaeosphaeria</taxon>
    </lineage>
</organism>
<dbReference type="InterPro" id="IPR023828">
    <property type="entry name" value="Peptidase_S8_Ser-AS"/>
</dbReference>
<feature type="active site" description="Charge relay system" evidence="5">
    <location>
        <position position="325"/>
    </location>
</feature>
<dbReference type="InterPro" id="IPR023827">
    <property type="entry name" value="Peptidase_S8_Asp-AS"/>
</dbReference>
<evidence type="ECO:0000259" key="8">
    <source>
        <dbReference type="Pfam" id="PF00082"/>
    </source>
</evidence>
<evidence type="ECO:0000256" key="2">
    <source>
        <dbReference type="ARBA" id="ARBA00022670"/>
    </source>
</evidence>
<keyword evidence="4 5" id="KW-0720">Serine protease</keyword>
<feature type="active site" description="Charge relay system" evidence="5">
    <location>
        <position position="137"/>
    </location>
</feature>
<dbReference type="OrthoDB" id="206201at2759"/>
<gene>
    <name evidence="9" type="ORF">CC84DRAFT_1101610</name>
</gene>
<dbReference type="InterPro" id="IPR015500">
    <property type="entry name" value="Peptidase_S8_subtilisin-rel"/>
</dbReference>
<dbReference type="PROSITE" id="PS00137">
    <property type="entry name" value="SUBTILASE_HIS"/>
    <property type="match status" value="1"/>
</dbReference>
<dbReference type="InterPro" id="IPR022398">
    <property type="entry name" value="Peptidase_S8_His-AS"/>
</dbReference>
<keyword evidence="3 5" id="KW-0378">Hydrolase</keyword>
<proteinExistence type="inferred from homology"/>
<dbReference type="CDD" id="cd04077">
    <property type="entry name" value="Peptidases_S8_PCSK9_ProteinaseK_like"/>
    <property type="match status" value="1"/>
</dbReference>
<dbReference type="PROSITE" id="PS00136">
    <property type="entry name" value="SUBTILASE_ASP"/>
    <property type="match status" value="1"/>
</dbReference>
<dbReference type="Pfam" id="PF00082">
    <property type="entry name" value="Peptidase_S8"/>
    <property type="match status" value="1"/>
</dbReference>
<evidence type="ECO:0000313" key="9">
    <source>
        <dbReference type="EMBL" id="OAG00972.1"/>
    </source>
</evidence>
<dbReference type="PROSITE" id="PS00138">
    <property type="entry name" value="SUBTILASE_SER"/>
    <property type="match status" value="1"/>
</dbReference>
<dbReference type="FunFam" id="3.40.50.200:FF:000007">
    <property type="entry name" value="Subtilisin-like serine protease"/>
    <property type="match status" value="1"/>
</dbReference>